<dbReference type="InterPro" id="IPR010319">
    <property type="entry name" value="Transglutaminase-like_Cys_pept"/>
</dbReference>
<dbReference type="PANTHER" id="PTHR39327:SF1">
    <property type="entry name" value="BLR5470 PROTEIN"/>
    <property type="match status" value="1"/>
</dbReference>
<gene>
    <name evidence="1" type="ORF">IOQ59_12180</name>
</gene>
<name>A0A8J7FE61_9GAMM</name>
<dbReference type="Gene3D" id="3.10.620.30">
    <property type="match status" value="1"/>
</dbReference>
<dbReference type="Proteomes" id="UP000640333">
    <property type="component" value="Unassembled WGS sequence"/>
</dbReference>
<keyword evidence="2" id="KW-1185">Reference proteome</keyword>
<protein>
    <submittedName>
        <fullName evidence="1">Transglutaminase-like cysteine peptidase</fullName>
    </submittedName>
</protein>
<proteinExistence type="predicted"/>
<organism evidence="1 2">
    <name type="scientific">Pontibacterium sinense</name>
    <dbReference type="NCBI Taxonomy" id="2781979"/>
    <lineage>
        <taxon>Bacteria</taxon>
        <taxon>Pseudomonadati</taxon>
        <taxon>Pseudomonadota</taxon>
        <taxon>Gammaproteobacteria</taxon>
        <taxon>Oceanospirillales</taxon>
        <taxon>Oceanospirillaceae</taxon>
        <taxon>Pontibacterium</taxon>
    </lineage>
</organism>
<dbReference type="InterPro" id="IPR038765">
    <property type="entry name" value="Papain-like_cys_pep_sf"/>
</dbReference>
<dbReference type="EMBL" id="JADEYS010000011">
    <property type="protein sequence ID" value="MBE9398016.1"/>
    <property type="molecule type" value="Genomic_DNA"/>
</dbReference>
<reference evidence="1" key="1">
    <citation type="submission" date="2020-10" db="EMBL/GenBank/DDBJ databases">
        <title>Bacterium isolated from coastal waters sediment.</title>
        <authorList>
            <person name="Chen R.-J."/>
            <person name="Lu D.-C."/>
            <person name="Zhu K.-L."/>
            <person name="Du Z.-J."/>
        </authorList>
    </citation>
    <scope>NUCLEOTIDE SEQUENCE</scope>
    <source>
        <strain evidence="1">N1Y112</strain>
    </source>
</reference>
<accession>A0A8J7FE61</accession>
<dbReference type="PANTHER" id="PTHR39327">
    <property type="match status" value="1"/>
</dbReference>
<evidence type="ECO:0000313" key="1">
    <source>
        <dbReference type="EMBL" id="MBE9398016.1"/>
    </source>
</evidence>
<dbReference type="AlphaFoldDB" id="A0A8J7FE61"/>
<sequence>MQNLAESRYGNLAADSVSRWRHLLDASYSLPEQEKLQRINKFFNLHVYYDEDKKIWQKADYWATPLETLARARGDCEDFTIAKYISLRLLDIPANKLKLTYVNLYPVIGDNSEKQAHMVLAYYPDEQSDPLILDNLQGKILPASKRPELKPVFSFNDSTMWINGQQSDVKPQLRLSRWRDVLNRMHDDGL</sequence>
<dbReference type="SUPFAM" id="SSF54001">
    <property type="entry name" value="Cysteine proteinases"/>
    <property type="match status" value="1"/>
</dbReference>
<evidence type="ECO:0000313" key="2">
    <source>
        <dbReference type="Proteomes" id="UP000640333"/>
    </source>
</evidence>
<dbReference type="Pfam" id="PF06035">
    <property type="entry name" value="Peptidase_C93"/>
    <property type="match status" value="1"/>
</dbReference>
<comment type="caution">
    <text evidence="1">The sequence shown here is derived from an EMBL/GenBank/DDBJ whole genome shotgun (WGS) entry which is preliminary data.</text>
</comment>